<evidence type="ECO:0000256" key="2">
    <source>
        <dbReference type="ARBA" id="ARBA00022723"/>
    </source>
</evidence>
<dbReference type="GO" id="GO:0005829">
    <property type="term" value="C:cytosol"/>
    <property type="evidence" value="ECO:0007669"/>
    <property type="project" value="TreeGrafter"/>
</dbReference>
<dbReference type="GO" id="GO:0016788">
    <property type="term" value="F:hydrolase activity, acting on ester bonds"/>
    <property type="evidence" value="ECO:0007669"/>
    <property type="project" value="InterPro"/>
</dbReference>
<dbReference type="GO" id="GO:0046872">
    <property type="term" value="F:metal ion binding"/>
    <property type="evidence" value="ECO:0007669"/>
    <property type="project" value="UniProtKB-KW"/>
</dbReference>
<sequence length="316" mass="34204">MPLDREVPTPTPRFPVNLAAPDLTRWRIGNTGIAGVHSFAADAAGPHLLVTALIHGNEIAGAILLDRLLRATLTPRRGRITLALANLDAFARFQPEDPTASRFIDEDMNRVWEEHVLDGSGRTAELRRARELRPVVDQADVVLDLHSMLWPSDPLILTGRSAQAAALGVAIGLPPTVVADDGHTGGRRLIDYHRLAEPAPGRGALLVEAGQHWEAATVATMEGCFRQLAGRLGLLAPVAALPPGRLAHVTRTVTAQTDNFAFLRDYRGGEVIAERNTLIALDGEAEIRTPHDDCLLVMPSPRTLRGHTAVRLAQFD</sequence>
<protein>
    <submittedName>
        <fullName evidence="6">Peptidase M14</fullName>
    </submittedName>
</protein>
<accession>A0AAF1K5B7</accession>
<evidence type="ECO:0000256" key="1">
    <source>
        <dbReference type="ARBA" id="ARBA00001947"/>
    </source>
</evidence>
<dbReference type="Gene3D" id="3.40.630.10">
    <property type="entry name" value="Zn peptidases"/>
    <property type="match status" value="1"/>
</dbReference>
<evidence type="ECO:0000313" key="6">
    <source>
        <dbReference type="EMBL" id="MBR0656898.1"/>
    </source>
</evidence>
<dbReference type="InterPro" id="IPR050178">
    <property type="entry name" value="AspA/AstE_fam"/>
</dbReference>
<reference evidence="6" key="2">
    <citation type="journal article" date="2021" name="Syst. Appl. Microbiol.">
        <title>Roseomonas hellenica sp. nov., isolated from roots of wild-growing Alkanna tinctoria.</title>
        <authorList>
            <person name="Rat A."/>
            <person name="Naranjo H.D."/>
            <person name="Lebbe L."/>
            <person name="Cnockaert M."/>
            <person name="Krigas N."/>
            <person name="Grigoriadou K."/>
            <person name="Maloupa E."/>
            <person name="Willems A."/>
        </authorList>
    </citation>
    <scope>NUCLEOTIDE SEQUENCE</scope>
    <source>
        <strain evidence="6">LMG 28251</strain>
    </source>
</reference>
<dbReference type="EMBL" id="JAAEDH010000023">
    <property type="protein sequence ID" value="MBR0656898.1"/>
    <property type="molecule type" value="Genomic_DNA"/>
</dbReference>
<evidence type="ECO:0000256" key="3">
    <source>
        <dbReference type="ARBA" id="ARBA00022801"/>
    </source>
</evidence>
<comment type="cofactor">
    <cofactor evidence="1">
        <name>Zn(2+)</name>
        <dbReference type="ChEBI" id="CHEBI:29105"/>
    </cofactor>
</comment>
<dbReference type="AlphaFoldDB" id="A0AAF1K5B7"/>
<evidence type="ECO:0000256" key="4">
    <source>
        <dbReference type="ARBA" id="ARBA00022833"/>
    </source>
</evidence>
<feature type="domain" description="Succinylglutamate desuccinylase/Aspartoacylase catalytic" evidence="5">
    <location>
        <begin position="44"/>
        <end position="147"/>
    </location>
</feature>
<keyword evidence="4" id="KW-0862">Zinc</keyword>
<comment type="caution">
    <text evidence="6">The sequence shown here is derived from an EMBL/GenBank/DDBJ whole genome shotgun (WGS) entry which is preliminary data.</text>
</comment>
<name>A0AAF1K5B7_9PROT</name>
<dbReference type="SUPFAM" id="SSF53187">
    <property type="entry name" value="Zn-dependent exopeptidases"/>
    <property type="match status" value="1"/>
</dbReference>
<dbReference type="PANTHER" id="PTHR15162">
    <property type="entry name" value="ASPARTOACYLASE"/>
    <property type="match status" value="1"/>
</dbReference>
<evidence type="ECO:0000259" key="5">
    <source>
        <dbReference type="Pfam" id="PF24827"/>
    </source>
</evidence>
<keyword evidence="7" id="KW-1185">Reference proteome</keyword>
<organism evidence="6 7">
    <name type="scientific">Plastoroseomonas arctica</name>
    <dbReference type="NCBI Taxonomy" id="1509237"/>
    <lineage>
        <taxon>Bacteria</taxon>
        <taxon>Pseudomonadati</taxon>
        <taxon>Pseudomonadota</taxon>
        <taxon>Alphaproteobacteria</taxon>
        <taxon>Acetobacterales</taxon>
        <taxon>Acetobacteraceae</taxon>
        <taxon>Plastoroseomonas</taxon>
    </lineage>
</organism>
<dbReference type="InterPro" id="IPR055438">
    <property type="entry name" value="AstE_AspA_cat"/>
</dbReference>
<dbReference type="Proteomes" id="UP001196068">
    <property type="component" value="Unassembled WGS sequence"/>
</dbReference>
<proteinExistence type="predicted"/>
<keyword evidence="3" id="KW-0378">Hydrolase</keyword>
<dbReference type="Pfam" id="PF24827">
    <property type="entry name" value="AstE_AspA_cat"/>
    <property type="match status" value="1"/>
</dbReference>
<keyword evidence="2" id="KW-0479">Metal-binding</keyword>
<evidence type="ECO:0000313" key="7">
    <source>
        <dbReference type="Proteomes" id="UP001196068"/>
    </source>
</evidence>
<reference evidence="6" key="1">
    <citation type="submission" date="2020-01" db="EMBL/GenBank/DDBJ databases">
        <authorList>
            <person name="Rat A."/>
        </authorList>
    </citation>
    <scope>NUCLEOTIDE SEQUENCE</scope>
    <source>
        <strain evidence="6">LMG 28251</strain>
    </source>
</reference>
<dbReference type="RefSeq" id="WP_211875762.1">
    <property type="nucleotide sequence ID" value="NZ_JAAEDH010000023.1"/>
</dbReference>
<gene>
    <name evidence="6" type="ORF">GXW79_17600</name>
</gene>
<dbReference type="PANTHER" id="PTHR15162:SF7">
    <property type="entry name" value="SUCCINYLGLUTAMATE DESUCCINYLASE"/>
    <property type="match status" value="1"/>
</dbReference>